<feature type="domain" description="Cadherin" evidence="12">
    <location>
        <begin position="238"/>
        <end position="336"/>
    </location>
</feature>
<dbReference type="OMA" id="DETETCF"/>
<name>A0A9W2ZBU4_BIOGL</name>
<dbReference type="GO" id="GO:0005911">
    <property type="term" value="C:cell-cell junction"/>
    <property type="evidence" value="ECO:0007669"/>
    <property type="project" value="TreeGrafter"/>
</dbReference>
<evidence type="ECO:0000259" key="12">
    <source>
        <dbReference type="PROSITE" id="PS50268"/>
    </source>
</evidence>
<dbReference type="CDD" id="cd11304">
    <property type="entry name" value="Cadherin_repeat"/>
    <property type="match status" value="4"/>
</dbReference>
<comment type="subcellular location">
    <subcellularLocation>
        <location evidence="1">Membrane</location>
    </subcellularLocation>
</comment>
<evidence type="ECO:0000256" key="4">
    <source>
        <dbReference type="ARBA" id="ARBA00022837"/>
    </source>
</evidence>
<evidence type="ECO:0000256" key="3">
    <source>
        <dbReference type="ARBA" id="ARBA00022737"/>
    </source>
</evidence>
<keyword evidence="2 10" id="KW-0812">Transmembrane</keyword>
<keyword evidence="6 10" id="KW-1133">Transmembrane helix</keyword>
<organism evidence="13 14">
    <name type="scientific">Biomphalaria glabrata</name>
    <name type="common">Bloodfluke planorb</name>
    <name type="synonym">Freshwater snail</name>
    <dbReference type="NCBI Taxonomy" id="6526"/>
    <lineage>
        <taxon>Eukaryota</taxon>
        <taxon>Metazoa</taxon>
        <taxon>Spiralia</taxon>
        <taxon>Lophotrochozoa</taxon>
        <taxon>Mollusca</taxon>
        <taxon>Gastropoda</taxon>
        <taxon>Heterobranchia</taxon>
        <taxon>Euthyneura</taxon>
        <taxon>Panpulmonata</taxon>
        <taxon>Hygrophila</taxon>
        <taxon>Lymnaeoidea</taxon>
        <taxon>Planorbidae</taxon>
        <taxon>Biomphalaria</taxon>
    </lineage>
</organism>
<dbReference type="PRINTS" id="PR00205">
    <property type="entry name" value="CADHERIN"/>
</dbReference>
<feature type="signal peptide" evidence="11">
    <location>
        <begin position="1"/>
        <end position="24"/>
    </location>
</feature>
<feature type="chain" id="PRO_5040924539" evidence="11">
    <location>
        <begin position="25"/>
        <end position="714"/>
    </location>
</feature>
<dbReference type="RefSeq" id="XP_055872497.1">
    <property type="nucleotide sequence ID" value="XM_056016522.1"/>
</dbReference>
<dbReference type="Gene3D" id="2.60.40.60">
    <property type="entry name" value="Cadherins"/>
    <property type="match status" value="3"/>
</dbReference>
<dbReference type="InterPro" id="IPR050971">
    <property type="entry name" value="Cadherin-domain_protein"/>
</dbReference>
<keyword evidence="5" id="KW-0130">Cell adhesion</keyword>
<evidence type="ECO:0000256" key="6">
    <source>
        <dbReference type="ARBA" id="ARBA00022989"/>
    </source>
</evidence>
<gene>
    <name evidence="14" type="primary">LOC106074433</name>
</gene>
<evidence type="ECO:0000256" key="5">
    <source>
        <dbReference type="ARBA" id="ARBA00022889"/>
    </source>
</evidence>
<dbReference type="GO" id="GO:0005509">
    <property type="term" value="F:calcium ion binding"/>
    <property type="evidence" value="ECO:0007669"/>
    <property type="project" value="UniProtKB-UniRule"/>
</dbReference>
<dbReference type="PANTHER" id="PTHR24025">
    <property type="entry name" value="DESMOGLEIN FAMILY MEMBER"/>
    <property type="match status" value="1"/>
</dbReference>
<protein>
    <submittedName>
        <fullName evidence="14">Protocadherin Fat 4-like isoform X1</fullName>
    </submittedName>
</protein>
<keyword evidence="13" id="KW-1185">Reference proteome</keyword>
<evidence type="ECO:0000256" key="1">
    <source>
        <dbReference type="ARBA" id="ARBA00004370"/>
    </source>
</evidence>
<reference evidence="14" key="1">
    <citation type="submission" date="2025-08" db="UniProtKB">
        <authorList>
            <consortium name="RefSeq"/>
        </authorList>
    </citation>
    <scope>IDENTIFICATION</scope>
</reference>
<dbReference type="SUPFAM" id="SSF49313">
    <property type="entry name" value="Cadherin-like"/>
    <property type="match status" value="4"/>
</dbReference>
<feature type="transmembrane region" description="Helical" evidence="10">
    <location>
        <begin position="570"/>
        <end position="591"/>
    </location>
</feature>
<dbReference type="AlphaFoldDB" id="A0A9W2ZBU4"/>
<evidence type="ECO:0000256" key="8">
    <source>
        <dbReference type="PROSITE-ProRule" id="PRU00043"/>
    </source>
</evidence>
<evidence type="ECO:0000256" key="7">
    <source>
        <dbReference type="ARBA" id="ARBA00023136"/>
    </source>
</evidence>
<sequence>MAMRLSIVFGLGCVLFSFISVVDGLPELSAFSKVVLLSETVRTNAVLSIIDCLDTANLSVTSQVISVDPMSPCGNCFNIFQHKTGFQLEYRAGIDTLSHSAAPSYLMSVSCSNTVDTPLVEVMEVRIVPNSPPYFNASGRNVSMSVSSSTPAGSVLYLVQAVDDEGEDIIYSMSVIPVTSSSHYQIDKYTGKITTKVDLRSECRGDVTMVVTISDGHSSVGPLVLSVIVTDPNAPPLASNLDVIVQIPETSTGVVYEILSADGNGDAVMLSWSSSGAAQFELNATAFNILASGQLDYEVVSQRVTDFIIQLTDGYCVSPVYTLTLQVTDVNEAPEITPTEVHLQLCEGKVEFNPGLRITDDYSDQHLWSISNATQDESGHFGIDQDTGLLRTLLDYDVDSGLMVSDRTIVVQVTDKGGLTATAIVNVTFVDCNDNAPVFESPFYTAAATECTPPGSNVVTVHAYDNDTSHQQNNVIHYSGTGGSVYVNASGHVIVAQPMPAGTVVTFLVYAYDRGQTPGPLKSINPTVVSVRFTPCPPIRTTTTTTTQQPIITTAALTTEVVPKKNDNTAWIVLAALLGTFFLGLLGYMLWRYGGRCLRAFSEVSCDNSWCNPKLRTRVVKIKSQTPAVVESMLPKRRLQISTRQKATSYPRRYGGTLSAHHRPRRGARQRTGSGSRRKAQKTLSGHVTALTSMTSLPLYSVFSPPTYRIRKSS</sequence>
<evidence type="ECO:0000256" key="9">
    <source>
        <dbReference type="SAM" id="MobiDB-lite"/>
    </source>
</evidence>
<dbReference type="Proteomes" id="UP001165740">
    <property type="component" value="Chromosome 17"/>
</dbReference>
<dbReference type="GO" id="GO:0007156">
    <property type="term" value="P:homophilic cell adhesion via plasma membrane adhesion molecules"/>
    <property type="evidence" value="ECO:0007669"/>
    <property type="project" value="InterPro"/>
</dbReference>
<evidence type="ECO:0000313" key="14">
    <source>
        <dbReference type="RefSeq" id="XP_055872497.1"/>
    </source>
</evidence>
<dbReference type="InterPro" id="IPR002126">
    <property type="entry name" value="Cadherin-like_dom"/>
</dbReference>
<keyword evidence="11" id="KW-0732">Signal</keyword>
<evidence type="ECO:0000256" key="10">
    <source>
        <dbReference type="SAM" id="Phobius"/>
    </source>
</evidence>
<feature type="domain" description="Cadherin" evidence="12">
    <location>
        <begin position="368"/>
        <end position="439"/>
    </location>
</feature>
<dbReference type="InterPro" id="IPR015919">
    <property type="entry name" value="Cadherin-like_sf"/>
</dbReference>
<keyword evidence="4 8" id="KW-0106">Calcium</keyword>
<feature type="region of interest" description="Disordered" evidence="9">
    <location>
        <begin position="645"/>
        <end position="687"/>
    </location>
</feature>
<evidence type="ECO:0000313" key="13">
    <source>
        <dbReference type="Proteomes" id="UP001165740"/>
    </source>
</evidence>
<proteinExistence type="predicted"/>
<accession>A0A9W2ZBU4</accession>
<dbReference type="GO" id="GO:0016020">
    <property type="term" value="C:membrane"/>
    <property type="evidence" value="ECO:0007669"/>
    <property type="project" value="UniProtKB-SubCell"/>
</dbReference>
<evidence type="ECO:0000256" key="2">
    <source>
        <dbReference type="ARBA" id="ARBA00022692"/>
    </source>
</evidence>
<keyword evidence="3" id="KW-0677">Repeat</keyword>
<dbReference type="PANTHER" id="PTHR24025:SF23">
    <property type="entry name" value="NEURAL-CADHERIN"/>
    <property type="match status" value="1"/>
</dbReference>
<dbReference type="GeneID" id="106074433"/>
<feature type="compositionally biased region" description="Basic residues" evidence="9">
    <location>
        <begin position="660"/>
        <end position="669"/>
    </location>
</feature>
<dbReference type="PROSITE" id="PS50268">
    <property type="entry name" value="CADHERIN_2"/>
    <property type="match status" value="3"/>
</dbReference>
<feature type="domain" description="Cadherin" evidence="12">
    <location>
        <begin position="138"/>
        <end position="237"/>
    </location>
</feature>
<dbReference type="OrthoDB" id="6086648at2759"/>
<keyword evidence="7 10" id="KW-0472">Membrane</keyword>
<dbReference type="SMART" id="SM00112">
    <property type="entry name" value="CA"/>
    <property type="match status" value="2"/>
</dbReference>
<evidence type="ECO:0000256" key="11">
    <source>
        <dbReference type="SAM" id="SignalP"/>
    </source>
</evidence>